<dbReference type="Gene3D" id="3.40.50.150">
    <property type="entry name" value="Vaccinia Virus protein VP39"/>
    <property type="match status" value="1"/>
</dbReference>
<keyword evidence="2" id="KW-0808">Transferase</keyword>
<dbReference type="GO" id="GO:0032259">
    <property type="term" value="P:methylation"/>
    <property type="evidence" value="ECO:0007669"/>
    <property type="project" value="UniProtKB-KW"/>
</dbReference>
<dbReference type="SUPFAM" id="SSF53335">
    <property type="entry name" value="S-adenosyl-L-methionine-dependent methyltransferases"/>
    <property type="match status" value="1"/>
</dbReference>
<dbReference type="InterPro" id="IPR013216">
    <property type="entry name" value="Methyltransf_11"/>
</dbReference>
<dbReference type="PANTHER" id="PTHR43861">
    <property type="entry name" value="TRANS-ACONITATE 2-METHYLTRANSFERASE-RELATED"/>
    <property type="match status" value="1"/>
</dbReference>
<gene>
    <name evidence="2" type="ORF">CLV34_2383</name>
</gene>
<comment type="caution">
    <text evidence="2">The sequence shown here is derived from an EMBL/GenBank/DDBJ whole genome shotgun (WGS) entry which is preliminary data.</text>
</comment>
<evidence type="ECO:0000259" key="1">
    <source>
        <dbReference type="Pfam" id="PF08241"/>
    </source>
</evidence>
<dbReference type="EMBL" id="PGTZ01000009">
    <property type="protein sequence ID" value="PJI91116.1"/>
    <property type="molecule type" value="Genomic_DNA"/>
</dbReference>
<dbReference type="InterPro" id="IPR029063">
    <property type="entry name" value="SAM-dependent_MTases_sf"/>
</dbReference>
<organism evidence="2 3">
    <name type="scientific">Luteimicrobium subarcticum</name>
    <dbReference type="NCBI Taxonomy" id="620910"/>
    <lineage>
        <taxon>Bacteria</taxon>
        <taxon>Bacillati</taxon>
        <taxon>Actinomycetota</taxon>
        <taxon>Actinomycetes</taxon>
        <taxon>Micrococcales</taxon>
        <taxon>Luteimicrobium</taxon>
    </lineage>
</organism>
<dbReference type="Proteomes" id="UP000231586">
    <property type="component" value="Unassembled WGS sequence"/>
</dbReference>
<dbReference type="Pfam" id="PF08241">
    <property type="entry name" value="Methyltransf_11"/>
    <property type="match status" value="1"/>
</dbReference>
<dbReference type="AlphaFoldDB" id="A0A2M8WJP5"/>
<keyword evidence="2" id="KW-0489">Methyltransferase</keyword>
<evidence type="ECO:0000313" key="2">
    <source>
        <dbReference type="EMBL" id="PJI91116.1"/>
    </source>
</evidence>
<dbReference type="PANTHER" id="PTHR43861:SF1">
    <property type="entry name" value="TRANS-ACONITATE 2-METHYLTRANSFERASE"/>
    <property type="match status" value="1"/>
</dbReference>
<protein>
    <submittedName>
        <fullName evidence="2">Ubiquinone/menaquinone biosynthesis C-methylase UbiE</fullName>
    </submittedName>
</protein>
<proteinExistence type="predicted"/>
<sequence length="287" mass="30424">MGRRAAGARRCHRGGMAHPDGPAGVFDRVADTYDAVGVPWFGPIAAGLVDELAVRPGERVLDIGCGRGAALRPLALATGAAGRAVGIDLAPRMVELAARDLADLPQVDVRVGDARAPDVPYASFDVVCASLVLFFMPDPADALARWAALLAPGGRLGVSTFGPQDERWRRVDDLFLPYLPPAMLDARTSGRGGPFASDEGVEHLFAGAGLDDVRTVGRTVEAVFRDADHLVEFSWSHGQRAMWEAVPPGERDDLRARIVDLAASITTASGRLALGQQVRYTLGASPR</sequence>
<dbReference type="CDD" id="cd02440">
    <property type="entry name" value="AdoMet_MTases"/>
    <property type="match status" value="1"/>
</dbReference>
<accession>A0A2M8WJP5</accession>
<dbReference type="GO" id="GO:0008757">
    <property type="term" value="F:S-adenosylmethionine-dependent methyltransferase activity"/>
    <property type="evidence" value="ECO:0007669"/>
    <property type="project" value="InterPro"/>
</dbReference>
<keyword evidence="3" id="KW-1185">Reference proteome</keyword>
<keyword evidence="2" id="KW-0830">Ubiquinone</keyword>
<evidence type="ECO:0000313" key="3">
    <source>
        <dbReference type="Proteomes" id="UP000231586"/>
    </source>
</evidence>
<reference evidence="2 3" key="1">
    <citation type="submission" date="2017-11" db="EMBL/GenBank/DDBJ databases">
        <title>Genomic Encyclopedia of Archaeal and Bacterial Type Strains, Phase II (KMG-II): From Individual Species to Whole Genera.</title>
        <authorList>
            <person name="Goeker M."/>
        </authorList>
    </citation>
    <scope>NUCLEOTIDE SEQUENCE [LARGE SCALE GENOMIC DNA]</scope>
    <source>
        <strain evidence="2 3">DSM 22413</strain>
    </source>
</reference>
<feature type="domain" description="Methyltransferase type 11" evidence="1">
    <location>
        <begin position="61"/>
        <end position="156"/>
    </location>
</feature>
<name>A0A2M8WJP5_9MICO</name>